<name>A0A5C6CJX5_9BACT</name>
<organism evidence="2 3">
    <name type="scientific">Novipirellula galeiformis</name>
    <dbReference type="NCBI Taxonomy" id="2528004"/>
    <lineage>
        <taxon>Bacteria</taxon>
        <taxon>Pseudomonadati</taxon>
        <taxon>Planctomycetota</taxon>
        <taxon>Planctomycetia</taxon>
        <taxon>Pirellulales</taxon>
        <taxon>Pirellulaceae</taxon>
        <taxon>Novipirellula</taxon>
    </lineage>
</organism>
<protein>
    <submittedName>
        <fullName evidence="2">Uncharacterized protein</fullName>
    </submittedName>
</protein>
<evidence type="ECO:0000313" key="3">
    <source>
        <dbReference type="Proteomes" id="UP000316304"/>
    </source>
</evidence>
<accession>A0A5C6CJX5</accession>
<evidence type="ECO:0000256" key="1">
    <source>
        <dbReference type="SAM" id="MobiDB-lite"/>
    </source>
</evidence>
<dbReference type="EMBL" id="SJPT01000002">
    <property type="protein sequence ID" value="TWU24900.1"/>
    <property type="molecule type" value="Genomic_DNA"/>
</dbReference>
<gene>
    <name evidence="2" type="ORF">Pla52o_11960</name>
</gene>
<feature type="region of interest" description="Disordered" evidence="1">
    <location>
        <begin position="1"/>
        <end position="35"/>
    </location>
</feature>
<comment type="caution">
    <text evidence="2">The sequence shown here is derived from an EMBL/GenBank/DDBJ whole genome shotgun (WGS) entry which is preliminary data.</text>
</comment>
<proteinExistence type="predicted"/>
<reference evidence="2 3" key="1">
    <citation type="submission" date="2019-02" db="EMBL/GenBank/DDBJ databases">
        <title>Deep-cultivation of Planctomycetes and their phenomic and genomic characterization uncovers novel biology.</title>
        <authorList>
            <person name="Wiegand S."/>
            <person name="Jogler M."/>
            <person name="Boedeker C."/>
            <person name="Pinto D."/>
            <person name="Vollmers J."/>
            <person name="Rivas-Marin E."/>
            <person name="Kohn T."/>
            <person name="Peeters S.H."/>
            <person name="Heuer A."/>
            <person name="Rast P."/>
            <person name="Oberbeckmann S."/>
            <person name="Bunk B."/>
            <person name="Jeske O."/>
            <person name="Meyerdierks A."/>
            <person name="Storesund J.E."/>
            <person name="Kallscheuer N."/>
            <person name="Luecker S."/>
            <person name="Lage O.M."/>
            <person name="Pohl T."/>
            <person name="Merkel B.J."/>
            <person name="Hornburger P."/>
            <person name="Mueller R.-W."/>
            <person name="Bruemmer F."/>
            <person name="Labrenz M."/>
            <person name="Spormann A.M."/>
            <person name="Op Den Camp H."/>
            <person name="Overmann J."/>
            <person name="Amann R."/>
            <person name="Jetten M.S.M."/>
            <person name="Mascher T."/>
            <person name="Medema M.H."/>
            <person name="Devos D.P."/>
            <person name="Kaster A.-K."/>
            <person name="Ovreas L."/>
            <person name="Rohde M."/>
            <person name="Galperin M.Y."/>
            <person name="Jogler C."/>
        </authorList>
    </citation>
    <scope>NUCLEOTIDE SEQUENCE [LARGE SCALE GENOMIC DNA]</scope>
    <source>
        <strain evidence="2 3">Pla52o</strain>
    </source>
</reference>
<dbReference type="Proteomes" id="UP000316304">
    <property type="component" value="Unassembled WGS sequence"/>
</dbReference>
<dbReference type="AlphaFoldDB" id="A0A5C6CJX5"/>
<sequence>MLVDRRPHKDRSGRRVPTNHSGRSDRAKSKNGPSSVRIAGRVREIALHIAEMEASDRLAIRQALHRRRRQLLTEQGYSSDEIDHIEDIRLGVTYHVLCAMAQCSNVWGDDEGLLHVEGTRAEHFAKRLHRYNTVPTGHDHSLAAVVYTRLTGGEA</sequence>
<keyword evidence="3" id="KW-1185">Reference proteome</keyword>
<evidence type="ECO:0000313" key="2">
    <source>
        <dbReference type="EMBL" id="TWU24900.1"/>
    </source>
</evidence>